<dbReference type="SUPFAM" id="SSF53187">
    <property type="entry name" value="Zn-dependent exopeptidases"/>
    <property type="match status" value="1"/>
</dbReference>
<dbReference type="EMBL" id="LAZR01000003">
    <property type="protein sequence ID" value="KKO11432.1"/>
    <property type="molecule type" value="Genomic_DNA"/>
</dbReference>
<dbReference type="PANTHER" id="PTHR12147:SF26">
    <property type="entry name" value="PEPTIDASE M28 DOMAIN-CONTAINING PROTEIN"/>
    <property type="match status" value="1"/>
</dbReference>
<comment type="caution">
    <text evidence="2">The sequence shown here is derived from an EMBL/GenBank/DDBJ whole genome shotgun (WGS) entry which is preliminary data.</text>
</comment>
<dbReference type="Gene3D" id="3.50.30.30">
    <property type="match status" value="1"/>
</dbReference>
<sequence length="506" mass="54254">MTSRQADNRLLRSRWWWNAVALLLVTAGVGCTPLPVTPADEHAYAALEATRLQETVDYLANPALGGRMTGTRGNTRAGEYIAARMAAIGLEPAGEEGTFFQTFHMPQVRVAAAESALIVDGKVLRLGEDFDTMVAGSTGDFRGRLVFVGYGLTDDGHGDYDGVDVVGAVAMVLIGSPADDDAWDSRVEISRKLHIARQRGAVGALVVAPEYLGAVDVLEDVYMANRSREEIPAMRLSRAVADGLIARSGRFDSLEHVVRQIRTGQSPQSFALGVTASGTADTKRGAGRNVIGVLPATDASSEAPHIIVCTHYDHLSNWGDPRRQDVGWGVRPGADDNATGVAALLGLAEALAAMPTRYCDYVFIASSGEEYGFVGSSHYVKHPVKPLDDCPVMINVDQIGAVSGDQVYVVGSVMHGVIGGAVRQANDQVGMTLWPLPVAGIYWSDDAIFSDEGVETLFFYGGRNEDTYHQRADTPDTVNITGVHRIGVLMFETIRRLDSAYGAADR</sequence>
<dbReference type="PROSITE" id="PS51257">
    <property type="entry name" value="PROKAR_LIPOPROTEIN"/>
    <property type="match status" value="1"/>
</dbReference>
<dbReference type="InterPro" id="IPR007484">
    <property type="entry name" value="Peptidase_M28"/>
</dbReference>
<evidence type="ECO:0000259" key="1">
    <source>
        <dbReference type="Pfam" id="PF04389"/>
    </source>
</evidence>
<dbReference type="InterPro" id="IPR046450">
    <property type="entry name" value="PA_dom_sf"/>
</dbReference>
<gene>
    <name evidence="2" type="ORF">LCGC14_0019130</name>
</gene>
<accession>A0A0F9YGQ1</accession>
<feature type="domain" description="Peptidase M28" evidence="1">
    <location>
        <begin position="289"/>
        <end position="492"/>
    </location>
</feature>
<reference evidence="2" key="1">
    <citation type="journal article" date="2015" name="Nature">
        <title>Complex archaea that bridge the gap between prokaryotes and eukaryotes.</title>
        <authorList>
            <person name="Spang A."/>
            <person name="Saw J.H."/>
            <person name="Jorgensen S.L."/>
            <person name="Zaremba-Niedzwiedzka K."/>
            <person name="Martijn J."/>
            <person name="Lind A.E."/>
            <person name="van Eijk R."/>
            <person name="Schleper C."/>
            <person name="Guy L."/>
            <person name="Ettema T.J."/>
        </authorList>
    </citation>
    <scope>NUCLEOTIDE SEQUENCE</scope>
</reference>
<evidence type="ECO:0000313" key="2">
    <source>
        <dbReference type="EMBL" id="KKO11432.1"/>
    </source>
</evidence>
<dbReference type="PANTHER" id="PTHR12147">
    <property type="entry name" value="METALLOPEPTIDASE M28 FAMILY MEMBER"/>
    <property type="match status" value="1"/>
</dbReference>
<dbReference type="GO" id="GO:0006508">
    <property type="term" value="P:proteolysis"/>
    <property type="evidence" value="ECO:0007669"/>
    <property type="project" value="InterPro"/>
</dbReference>
<dbReference type="AlphaFoldDB" id="A0A0F9YGQ1"/>
<dbReference type="GO" id="GO:0008235">
    <property type="term" value="F:metalloexopeptidase activity"/>
    <property type="evidence" value="ECO:0007669"/>
    <property type="project" value="InterPro"/>
</dbReference>
<name>A0A0F9YGQ1_9ZZZZ</name>
<proteinExistence type="predicted"/>
<dbReference type="Pfam" id="PF04389">
    <property type="entry name" value="Peptidase_M28"/>
    <property type="match status" value="1"/>
</dbReference>
<dbReference type="SUPFAM" id="SSF52025">
    <property type="entry name" value="PA domain"/>
    <property type="match status" value="1"/>
</dbReference>
<organism evidence="2">
    <name type="scientific">marine sediment metagenome</name>
    <dbReference type="NCBI Taxonomy" id="412755"/>
    <lineage>
        <taxon>unclassified sequences</taxon>
        <taxon>metagenomes</taxon>
        <taxon>ecological metagenomes</taxon>
    </lineage>
</organism>
<dbReference type="InterPro" id="IPR045175">
    <property type="entry name" value="M28_fam"/>
</dbReference>
<dbReference type="Gene3D" id="3.40.630.10">
    <property type="entry name" value="Zn peptidases"/>
    <property type="match status" value="2"/>
</dbReference>
<protein>
    <recommendedName>
        <fullName evidence="1">Peptidase M28 domain-containing protein</fullName>
    </recommendedName>
</protein>